<evidence type="ECO:0000313" key="1">
    <source>
        <dbReference type="EMBL" id="KAH7929897.1"/>
    </source>
</evidence>
<sequence>MSSQCTRPRTMNGAGNGVRFAPRESAVHGTDCPRAMQKRQNSLEASFGEVYASLQHRVEQRRSLMAAFEAMLKNPAPPRTGASHVTTSIGVGVCKGVSPSCKHSPQLPELVPPIDPTIESAVSLSSGIRTNIPVRSNRVARRRPPPLSQHVGAEQPLSKAYQADGAADFGTYIEQSVIDSAKRRQRGGYHVRDDEEDNEKLWMDVETTLIYMEKACSQSTGGELRHDIDSQCYVEQQPSPVRHPLERSSTLSECVMDGPALFRGHNSVADLSPTLYVTLDDLPPRIRELLRQAADMSPPPLSRNNTRGSQCSRTLHDDVSRVYQAFREGEGSDYFDYTIRRFPSDSLPCSP</sequence>
<organism evidence="1 2">
    <name type="scientific">Leucogyrophana mollusca</name>
    <dbReference type="NCBI Taxonomy" id="85980"/>
    <lineage>
        <taxon>Eukaryota</taxon>
        <taxon>Fungi</taxon>
        <taxon>Dikarya</taxon>
        <taxon>Basidiomycota</taxon>
        <taxon>Agaricomycotina</taxon>
        <taxon>Agaricomycetes</taxon>
        <taxon>Agaricomycetidae</taxon>
        <taxon>Boletales</taxon>
        <taxon>Boletales incertae sedis</taxon>
        <taxon>Leucogyrophana</taxon>
    </lineage>
</organism>
<accession>A0ACB8BYH4</accession>
<reference evidence="1" key="1">
    <citation type="journal article" date="2021" name="New Phytol.">
        <title>Evolutionary innovations through gain and loss of genes in the ectomycorrhizal Boletales.</title>
        <authorList>
            <person name="Wu G."/>
            <person name="Miyauchi S."/>
            <person name="Morin E."/>
            <person name="Kuo A."/>
            <person name="Drula E."/>
            <person name="Varga T."/>
            <person name="Kohler A."/>
            <person name="Feng B."/>
            <person name="Cao Y."/>
            <person name="Lipzen A."/>
            <person name="Daum C."/>
            <person name="Hundley H."/>
            <person name="Pangilinan J."/>
            <person name="Johnson J."/>
            <person name="Barry K."/>
            <person name="LaButti K."/>
            <person name="Ng V."/>
            <person name="Ahrendt S."/>
            <person name="Min B."/>
            <person name="Choi I.G."/>
            <person name="Park H."/>
            <person name="Plett J.M."/>
            <person name="Magnuson J."/>
            <person name="Spatafora J.W."/>
            <person name="Nagy L.G."/>
            <person name="Henrissat B."/>
            <person name="Grigoriev I.V."/>
            <person name="Yang Z.L."/>
            <person name="Xu J."/>
            <person name="Martin F.M."/>
        </authorList>
    </citation>
    <scope>NUCLEOTIDE SEQUENCE</scope>
    <source>
        <strain evidence="1">KUC20120723A-06</strain>
    </source>
</reference>
<evidence type="ECO:0000313" key="2">
    <source>
        <dbReference type="Proteomes" id="UP000790709"/>
    </source>
</evidence>
<comment type="caution">
    <text evidence="1">The sequence shown here is derived from an EMBL/GenBank/DDBJ whole genome shotgun (WGS) entry which is preliminary data.</text>
</comment>
<protein>
    <submittedName>
        <fullName evidence="1">Uncharacterized protein</fullName>
    </submittedName>
</protein>
<dbReference type="Proteomes" id="UP000790709">
    <property type="component" value="Unassembled WGS sequence"/>
</dbReference>
<dbReference type="EMBL" id="MU266337">
    <property type="protein sequence ID" value="KAH7929897.1"/>
    <property type="molecule type" value="Genomic_DNA"/>
</dbReference>
<gene>
    <name evidence="1" type="ORF">BV22DRAFT_1043642</name>
</gene>
<proteinExistence type="predicted"/>
<name>A0ACB8BYH4_9AGAM</name>
<keyword evidence="2" id="KW-1185">Reference proteome</keyword>